<dbReference type="InterPro" id="IPR011004">
    <property type="entry name" value="Trimer_LpxA-like_sf"/>
</dbReference>
<dbReference type="Proteomes" id="UP000198964">
    <property type="component" value="Unassembled WGS sequence"/>
</dbReference>
<sequence>MKIEFVNMPKGTGRFTFVLRYWANMMRSWYIFNVKFPWVKYHGFVRVMHGTRFAKRSISIGHKVQFGPNCNIASDAVFGNNILLAGSVALVGKYDHSIDCAGVTIWDSPRGDDQPTIIEDDVWIGHGVIVIGGVTISRGSVVAAGSIVTKSIPPCEVWAGNPARRIKNRFEKEADREKHLTYLKSK</sequence>
<dbReference type="EMBL" id="FONW01000001">
    <property type="protein sequence ID" value="SFE41546.1"/>
    <property type="molecule type" value="Genomic_DNA"/>
</dbReference>
<dbReference type="SUPFAM" id="SSF51161">
    <property type="entry name" value="Trimeric LpxA-like enzymes"/>
    <property type="match status" value="1"/>
</dbReference>
<keyword evidence="1" id="KW-0808">Transferase</keyword>
<dbReference type="CDD" id="cd04647">
    <property type="entry name" value="LbH_MAT_like"/>
    <property type="match status" value="1"/>
</dbReference>
<proteinExistence type="predicted"/>
<dbReference type="PANTHER" id="PTHR23416:SF78">
    <property type="entry name" value="LIPOPOLYSACCHARIDE BIOSYNTHESIS O-ACETYL TRANSFERASE WBBJ-RELATED"/>
    <property type="match status" value="1"/>
</dbReference>
<dbReference type="InterPro" id="IPR001451">
    <property type="entry name" value="Hexapep"/>
</dbReference>
<protein>
    <submittedName>
        <fullName evidence="1">Acetyltransferase (Isoleucine patch superfamily)</fullName>
    </submittedName>
</protein>
<name>A0A1I2ACC7_9BACT</name>
<evidence type="ECO:0000313" key="2">
    <source>
        <dbReference type="Proteomes" id="UP000198964"/>
    </source>
</evidence>
<dbReference type="GO" id="GO:0016740">
    <property type="term" value="F:transferase activity"/>
    <property type="evidence" value="ECO:0007669"/>
    <property type="project" value="UniProtKB-KW"/>
</dbReference>
<dbReference type="Gene3D" id="2.160.10.10">
    <property type="entry name" value="Hexapeptide repeat proteins"/>
    <property type="match status" value="1"/>
</dbReference>
<organism evidence="1 2">
    <name type="scientific">Sunxiuqinia elliptica</name>
    <dbReference type="NCBI Taxonomy" id="655355"/>
    <lineage>
        <taxon>Bacteria</taxon>
        <taxon>Pseudomonadati</taxon>
        <taxon>Bacteroidota</taxon>
        <taxon>Bacteroidia</taxon>
        <taxon>Marinilabiliales</taxon>
        <taxon>Prolixibacteraceae</taxon>
        <taxon>Sunxiuqinia</taxon>
    </lineage>
</organism>
<evidence type="ECO:0000313" key="1">
    <source>
        <dbReference type="EMBL" id="SFE41546.1"/>
    </source>
</evidence>
<gene>
    <name evidence="1" type="ORF">SAMN05216283_10182</name>
</gene>
<dbReference type="RefSeq" id="WP_170846810.1">
    <property type="nucleotide sequence ID" value="NZ_FONW01000001.1"/>
</dbReference>
<dbReference type="STRING" id="655355.SAMN05216283_10182"/>
<dbReference type="PANTHER" id="PTHR23416">
    <property type="entry name" value="SIALIC ACID SYNTHASE-RELATED"/>
    <property type="match status" value="1"/>
</dbReference>
<accession>A0A1I2ACC7</accession>
<dbReference type="InterPro" id="IPR051159">
    <property type="entry name" value="Hexapeptide_acetyltransf"/>
</dbReference>
<dbReference type="Pfam" id="PF00132">
    <property type="entry name" value="Hexapep"/>
    <property type="match status" value="1"/>
</dbReference>
<reference evidence="1 2" key="1">
    <citation type="submission" date="2016-10" db="EMBL/GenBank/DDBJ databases">
        <authorList>
            <person name="de Groot N.N."/>
        </authorList>
    </citation>
    <scope>NUCLEOTIDE SEQUENCE [LARGE SCALE GENOMIC DNA]</scope>
    <source>
        <strain evidence="1 2">CGMCC 1.9156</strain>
    </source>
</reference>
<dbReference type="AlphaFoldDB" id="A0A1I2ACC7"/>
<keyword evidence="2" id="KW-1185">Reference proteome</keyword>